<reference evidence="1" key="1">
    <citation type="submission" date="2014-11" db="EMBL/GenBank/DDBJ databases">
        <authorList>
            <person name="Amaro Gonzalez C."/>
        </authorList>
    </citation>
    <scope>NUCLEOTIDE SEQUENCE</scope>
</reference>
<accession>A0A0E9RDH2</accession>
<evidence type="ECO:0000313" key="1">
    <source>
        <dbReference type="EMBL" id="JAH26827.1"/>
    </source>
</evidence>
<dbReference type="AlphaFoldDB" id="A0A0E9RDH2"/>
<sequence>MLVLIYKAILEGNCQCKFVQSFYLENRHNLRSHEWLHFNPFCIAPFFKHKSGSSLC</sequence>
<protein>
    <submittedName>
        <fullName evidence="1">Uncharacterized protein</fullName>
    </submittedName>
</protein>
<organism evidence="1">
    <name type="scientific">Anguilla anguilla</name>
    <name type="common">European freshwater eel</name>
    <name type="synonym">Muraena anguilla</name>
    <dbReference type="NCBI Taxonomy" id="7936"/>
    <lineage>
        <taxon>Eukaryota</taxon>
        <taxon>Metazoa</taxon>
        <taxon>Chordata</taxon>
        <taxon>Craniata</taxon>
        <taxon>Vertebrata</taxon>
        <taxon>Euteleostomi</taxon>
        <taxon>Actinopterygii</taxon>
        <taxon>Neopterygii</taxon>
        <taxon>Teleostei</taxon>
        <taxon>Anguilliformes</taxon>
        <taxon>Anguillidae</taxon>
        <taxon>Anguilla</taxon>
    </lineage>
</organism>
<proteinExistence type="predicted"/>
<reference evidence="1" key="2">
    <citation type="journal article" date="2015" name="Fish Shellfish Immunol.">
        <title>Early steps in the European eel (Anguilla anguilla)-Vibrio vulnificus interaction in the gills: Role of the RtxA13 toxin.</title>
        <authorList>
            <person name="Callol A."/>
            <person name="Pajuelo D."/>
            <person name="Ebbesson L."/>
            <person name="Teles M."/>
            <person name="MacKenzie S."/>
            <person name="Amaro C."/>
        </authorList>
    </citation>
    <scope>NUCLEOTIDE SEQUENCE</scope>
</reference>
<dbReference type="EMBL" id="GBXM01081750">
    <property type="protein sequence ID" value="JAH26827.1"/>
    <property type="molecule type" value="Transcribed_RNA"/>
</dbReference>
<name>A0A0E9RDH2_ANGAN</name>